<proteinExistence type="predicted"/>
<keyword evidence="1" id="KW-0472">Membrane</keyword>
<comment type="caution">
    <text evidence="2">The sequence shown here is derived from an EMBL/GenBank/DDBJ whole genome shotgun (WGS) entry which is preliminary data.</text>
</comment>
<dbReference type="EMBL" id="QUAC01000209">
    <property type="protein sequence ID" value="REK87599.1"/>
    <property type="molecule type" value="Genomic_DNA"/>
</dbReference>
<sequence length="65" mass="6425">MESGPEAFAGTAFALFGAGLLVWTGVCVRTGMPVADGVSRPVAAVAALLAGALFLTTGCWLLAGL</sequence>
<dbReference type="RefSeq" id="WP_128509700.1">
    <property type="nucleotide sequence ID" value="NZ_QUAC01000209.1"/>
</dbReference>
<keyword evidence="1" id="KW-1133">Transmembrane helix</keyword>
<accession>A0A371PYU9</accession>
<evidence type="ECO:0000313" key="2">
    <source>
        <dbReference type="EMBL" id="REK87599.1"/>
    </source>
</evidence>
<keyword evidence="3" id="KW-1185">Reference proteome</keyword>
<dbReference type="Proteomes" id="UP000262477">
    <property type="component" value="Unassembled WGS sequence"/>
</dbReference>
<gene>
    <name evidence="2" type="ORF">DY245_26375</name>
</gene>
<keyword evidence="1" id="KW-0812">Transmembrane</keyword>
<name>A0A371PYU9_STRIH</name>
<evidence type="ECO:0000313" key="3">
    <source>
        <dbReference type="Proteomes" id="UP000262477"/>
    </source>
</evidence>
<protein>
    <submittedName>
        <fullName evidence="2">Uncharacterized protein</fullName>
    </submittedName>
</protein>
<feature type="transmembrane region" description="Helical" evidence="1">
    <location>
        <begin position="12"/>
        <end position="30"/>
    </location>
</feature>
<evidence type="ECO:0000256" key="1">
    <source>
        <dbReference type="SAM" id="Phobius"/>
    </source>
</evidence>
<feature type="transmembrane region" description="Helical" evidence="1">
    <location>
        <begin position="42"/>
        <end position="63"/>
    </location>
</feature>
<dbReference type="AlphaFoldDB" id="A0A371PYU9"/>
<reference evidence="2 3" key="1">
    <citation type="submission" date="2018-08" db="EMBL/GenBank/DDBJ databases">
        <title>Streptomyces NEAU-D10 sp. nov., a novel Actinomycete isolated from soil.</title>
        <authorList>
            <person name="Jin L."/>
        </authorList>
    </citation>
    <scope>NUCLEOTIDE SEQUENCE [LARGE SCALE GENOMIC DNA]</scope>
    <source>
        <strain evidence="2 3">NEAU-D10</strain>
    </source>
</reference>
<organism evidence="2 3">
    <name type="scientific">Streptomyces inhibens</name>
    <dbReference type="NCBI Taxonomy" id="2293571"/>
    <lineage>
        <taxon>Bacteria</taxon>
        <taxon>Bacillati</taxon>
        <taxon>Actinomycetota</taxon>
        <taxon>Actinomycetes</taxon>
        <taxon>Kitasatosporales</taxon>
        <taxon>Streptomycetaceae</taxon>
        <taxon>Streptomyces</taxon>
    </lineage>
</organism>